<dbReference type="OrthoDB" id="9806105at2"/>
<dbReference type="PANTHER" id="PTHR45339:SF1">
    <property type="entry name" value="HYBRID SIGNAL TRANSDUCTION HISTIDINE KINASE J"/>
    <property type="match status" value="1"/>
</dbReference>
<evidence type="ECO:0000256" key="1">
    <source>
        <dbReference type="ARBA" id="ARBA00022553"/>
    </source>
</evidence>
<dbReference type="Proteomes" id="UP000305881">
    <property type="component" value="Chromosome"/>
</dbReference>
<keyword evidence="3" id="KW-0805">Transcription regulation</keyword>
<dbReference type="InterPro" id="IPR011006">
    <property type="entry name" value="CheY-like_superfamily"/>
</dbReference>
<gene>
    <name evidence="8" type="ORF">EQU24_20100</name>
</gene>
<dbReference type="AlphaFoldDB" id="A0A4P9URZ2"/>
<dbReference type="FunFam" id="3.40.50.2300:FF:000001">
    <property type="entry name" value="DNA-binding response regulator PhoB"/>
    <property type="match status" value="1"/>
</dbReference>
<evidence type="ECO:0000256" key="3">
    <source>
        <dbReference type="ARBA" id="ARBA00023015"/>
    </source>
</evidence>
<evidence type="ECO:0000259" key="7">
    <source>
        <dbReference type="PROSITE" id="PS50110"/>
    </source>
</evidence>
<protein>
    <submittedName>
        <fullName evidence="8">Response regulator</fullName>
    </submittedName>
</protein>
<evidence type="ECO:0000313" key="9">
    <source>
        <dbReference type="Proteomes" id="UP000305881"/>
    </source>
</evidence>
<dbReference type="RefSeq" id="WP_014150095.1">
    <property type="nucleotide sequence ID" value="NZ_CP035467.1"/>
</dbReference>
<evidence type="ECO:0000313" key="8">
    <source>
        <dbReference type="EMBL" id="QCW84274.1"/>
    </source>
</evidence>
<keyword evidence="9" id="KW-1185">Reference proteome</keyword>
<dbReference type="SUPFAM" id="SSF52172">
    <property type="entry name" value="CheY-like"/>
    <property type="match status" value="1"/>
</dbReference>
<dbReference type="GO" id="GO:0003677">
    <property type="term" value="F:DNA binding"/>
    <property type="evidence" value="ECO:0007669"/>
    <property type="project" value="UniProtKB-KW"/>
</dbReference>
<keyword evidence="2" id="KW-0902">Two-component regulatory system</keyword>
<keyword evidence="4" id="KW-0238">DNA-binding</keyword>
<feature type="domain" description="Response regulatory" evidence="7">
    <location>
        <begin position="6"/>
        <end position="122"/>
    </location>
</feature>
<evidence type="ECO:0000256" key="4">
    <source>
        <dbReference type="ARBA" id="ARBA00023125"/>
    </source>
</evidence>
<dbReference type="KEGG" id="mbur:EQU24_20100"/>
<accession>A0A4P9URZ2</accession>
<proteinExistence type="predicted"/>
<dbReference type="Gene3D" id="3.40.50.2300">
    <property type="match status" value="1"/>
</dbReference>
<keyword evidence="1 6" id="KW-0597">Phosphoprotein</keyword>
<dbReference type="EMBL" id="CP035467">
    <property type="protein sequence ID" value="QCW84274.1"/>
    <property type="molecule type" value="Genomic_DNA"/>
</dbReference>
<organism evidence="8 9">
    <name type="scientific">Methylotuvimicrobium buryatense</name>
    <name type="common">Methylomicrobium buryatense</name>
    <dbReference type="NCBI Taxonomy" id="95641"/>
    <lineage>
        <taxon>Bacteria</taxon>
        <taxon>Pseudomonadati</taxon>
        <taxon>Pseudomonadota</taxon>
        <taxon>Gammaproteobacteria</taxon>
        <taxon>Methylococcales</taxon>
        <taxon>Methylococcaceae</taxon>
        <taxon>Methylotuvimicrobium</taxon>
    </lineage>
</organism>
<dbReference type="Pfam" id="PF00072">
    <property type="entry name" value="Response_reg"/>
    <property type="match status" value="1"/>
</dbReference>
<name>A0A4P9URZ2_METBY</name>
<dbReference type="STRING" id="675511.GCA_000341735_03417"/>
<keyword evidence="5" id="KW-0804">Transcription</keyword>
<feature type="modified residue" description="4-aspartylphosphate" evidence="6">
    <location>
        <position position="55"/>
    </location>
</feature>
<dbReference type="PROSITE" id="PS50110">
    <property type="entry name" value="RESPONSE_REGULATORY"/>
    <property type="match status" value="1"/>
</dbReference>
<evidence type="ECO:0000256" key="2">
    <source>
        <dbReference type="ARBA" id="ARBA00023012"/>
    </source>
</evidence>
<dbReference type="SMART" id="SM00448">
    <property type="entry name" value="REC"/>
    <property type="match status" value="1"/>
</dbReference>
<dbReference type="GO" id="GO:0000160">
    <property type="term" value="P:phosphorelay signal transduction system"/>
    <property type="evidence" value="ECO:0007669"/>
    <property type="project" value="UniProtKB-KW"/>
</dbReference>
<sequence length="129" mass="13982">MTIPKKILITDDDPINRKLVESLLKPNGYDIRSVESGQAALDAVDFDPPDLILLDLMMPGMDGFEVVRRLKADAATGRIPIVMLTALDDDGSRARLTSAGISVILTKPLDRWALQGCINQLLGGCHGIE</sequence>
<evidence type="ECO:0000256" key="5">
    <source>
        <dbReference type="ARBA" id="ARBA00023163"/>
    </source>
</evidence>
<reference evidence="9" key="1">
    <citation type="journal article" date="2019" name="J. Bacteriol.">
        <title>A Mutagenic Screen Identifies a TonB-Dependent Receptor Required for the Lanthanide Metal Switch in the Type I Methanotroph 'Methylotuvimicrobium buryatense' 5GB1C.</title>
        <authorList>
            <person name="Groom J.D."/>
            <person name="Ford S.M."/>
            <person name="Pesesky M.W."/>
            <person name="Lidstrom M.E."/>
        </authorList>
    </citation>
    <scope>NUCLEOTIDE SEQUENCE [LARGE SCALE GENOMIC DNA]</scope>
    <source>
        <strain evidence="9">5GB1C</strain>
    </source>
</reference>
<evidence type="ECO:0000256" key="6">
    <source>
        <dbReference type="PROSITE-ProRule" id="PRU00169"/>
    </source>
</evidence>
<dbReference type="PANTHER" id="PTHR45339">
    <property type="entry name" value="HYBRID SIGNAL TRANSDUCTION HISTIDINE KINASE J"/>
    <property type="match status" value="1"/>
</dbReference>
<dbReference type="InterPro" id="IPR001789">
    <property type="entry name" value="Sig_transdc_resp-reg_receiver"/>
</dbReference>